<comment type="catalytic activity">
    <reaction evidence="8">
        <text>L-seryl-[protein] + UTP = O-(5'-uridylyl)-L-seryl-[protein] + diphosphate</text>
        <dbReference type="Rhea" id="RHEA:64604"/>
        <dbReference type="Rhea" id="RHEA-COMP:9863"/>
        <dbReference type="Rhea" id="RHEA-COMP:16635"/>
        <dbReference type="ChEBI" id="CHEBI:29999"/>
        <dbReference type="ChEBI" id="CHEBI:33019"/>
        <dbReference type="ChEBI" id="CHEBI:46398"/>
        <dbReference type="ChEBI" id="CHEBI:156051"/>
    </reaction>
</comment>
<dbReference type="EMBL" id="AP025523">
    <property type="protein sequence ID" value="BDE04904.1"/>
    <property type="molecule type" value="Genomic_DNA"/>
</dbReference>
<keyword evidence="10" id="KW-1185">Reference proteome</keyword>
<comment type="function">
    <text evidence="8">Nucleotidyltransferase involved in the post-translational modification of proteins. It can catalyze the addition of adenosine monophosphate (AMP) or uridine monophosphate (UMP) to a protein, resulting in modifications known as AMPylation and UMPylation.</text>
</comment>
<evidence type="ECO:0000256" key="5">
    <source>
        <dbReference type="ARBA" id="ARBA00022741"/>
    </source>
</evidence>
<keyword evidence="8" id="KW-0464">Manganese</keyword>
<evidence type="ECO:0000256" key="3">
    <source>
        <dbReference type="ARBA" id="ARBA00022695"/>
    </source>
</evidence>
<dbReference type="AlphaFoldDB" id="A0AAN2C7Y3"/>
<reference evidence="9 10" key="1">
    <citation type="journal article" date="2022" name="ISME Commun">
        <title>Vulcanimicrobium alpinus gen. nov. sp. nov., the first cultivated representative of the candidate phylum 'Eremiobacterota', is a metabolically versatile aerobic anoxygenic phototroph.</title>
        <authorList>
            <person name="Yabe S."/>
            <person name="Muto K."/>
            <person name="Abe K."/>
            <person name="Yokota A."/>
            <person name="Staudigel H."/>
            <person name="Tebo B.M."/>
        </authorList>
    </citation>
    <scope>NUCLEOTIDE SEQUENCE [LARGE SCALE GENOMIC DNA]</scope>
    <source>
        <strain evidence="9 10">WC8-2</strain>
    </source>
</reference>
<proteinExistence type="inferred from homology"/>
<feature type="binding site" evidence="8">
    <location>
        <position position="258"/>
    </location>
    <ligand>
        <name>Mg(2+)</name>
        <dbReference type="ChEBI" id="CHEBI:18420"/>
    </ligand>
</feature>
<feature type="binding site" evidence="8">
    <location>
        <position position="179"/>
    </location>
    <ligand>
        <name>ATP</name>
        <dbReference type="ChEBI" id="CHEBI:30616"/>
    </ligand>
</feature>
<evidence type="ECO:0000256" key="6">
    <source>
        <dbReference type="ARBA" id="ARBA00022840"/>
    </source>
</evidence>
<dbReference type="PANTHER" id="PTHR32057:SF14">
    <property type="entry name" value="PROTEIN ADENYLYLTRANSFERASE SELO, MITOCHONDRIAL"/>
    <property type="match status" value="1"/>
</dbReference>
<dbReference type="InterPro" id="IPR003846">
    <property type="entry name" value="SelO"/>
</dbReference>
<evidence type="ECO:0000256" key="2">
    <source>
        <dbReference type="ARBA" id="ARBA00022679"/>
    </source>
</evidence>
<evidence type="ECO:0000256" key="8">
    <source>
        <dbReference type="HAMAP-Rule" id="MF_00692"/>
    </source>
</evidence>
<name>A0AAN2C7Y3_UNVUL</name>
<feature type="binding site" evidence="8">
    <location>
        <position position="128"/>
    </location>
    <ligand>
        <name>ATP</name>
        <dbReference type="ChEBI" id="CHEBI:30616"/>
    </ligand>
</feature>
<keyword evidence="5 8" id="KW-0547">Nucleotide-binding</keyword>
<keyword evidence="6 8" id="KW-0067">ATP-binding</keyword>
<evidence type="ECO:0000256" key="4">
    <source>
        <dbReference type="ARBA" id="ARBA00022723"/>
    </source>
</evidence>
<feature type="binding site" evidence="8">
    <location>
        <position position="99"/>
    </location>
    <ligand>
        <name>ATP</name>
        <dbReference type="ChEBI" id="CHEBI:30616"/>
    </ligand>
</feature>
<accession>A0AAN2C7Y3</accession>
<feature type="binding site" evidence="8">
    <location>
        <position position="116"/>
    </location>
    <ligand>
        <name>ATP</name>
        <dbReference type="ChEBI" id="CHEBI:30616"/>
    </ligand>
</feature>
<evidence type="ECO:0000256" key="7">
    <source>
        <dbReference type="ARBA" id="ARBA00022842"/>
    </source>
</evidence>
<feature type="binding site" evidence="8">
    <location>
        <position position="186"/>
    </location>
    <ligand>
        <name>ATP</name>
        <dbReference type="ChEBI" id="CHEBI:30616"/>
    </ligand>
</feature>
<feature type="binding site" evidence="8">
    <location>
        <position position="267"/>
    </location>
    <ligand>
        <name>Mg(2+)</name>
        <dbReference type="ChEBI" id="CHEBI:18420"/>
    </ligand>
</feature>
<dbReference type="GO" id="GO:0030145">
    <property type="term" value="F:manganese ion binding"/>
    <property type="evidence" value="ECO:0007669"/>
    <property type="project" value="UniProtKB-UniRule"/>
</dbReference>
<evidence type="ECO:0000313" key="10">
    <source>
        <dbReference type="Proteomes" id="UP001317532"/>
    </source>
</evidence>
<dbReference type="Proteomes" id="UP001317532">
    <property type="component" value="Chromosome"/>
</dbReference>
<comment type="cofactor">
    <cofactor evidence="8">
        <name>Mg(2+)</name>
        <dbReference type="ChEBI" id="CHEBI:18420"/>
    </cofactor>
    <cofactor evidence="8">
        <name>Mn(2+)</name>
        <dbReference type="ChEBI" id="CHEBI:29035"/>
    </cofactor>
</comment>
<feature type="binding site" evidence="8">
    <location>
        <position position="267"/>
    </location>
    <ligand>
        <name>ATP</name>
        <dbReference type="ChEBI" id="CHEBI:30616"/>
    </ligand>
</feature>
<evidence type="ECO:0000313" key="9">
    <source>
        <dbReference type="EMBL" id="BDE04904.1"/>
    </source>
</evidence>
<comment type="catalytic activity">
    <reaction evidence="8">
        <text>L-threonyl-[protein] + ATP = 3-O-(5'-adenylyl)-L-threonyl-[protein] + diphosphate</text>
        <dbReference type="Rhea" id="RHEA:54292"/>
        <dbReference type="Rhea" id="RHEA-COMP:11060"/>
        <dbReference type="Rhea" id="RHEA-COMP:13847"/>
        <dbReference type="ChEBI" id="CHEBI:30013"/>
        <dbReference type="ChEBI" id="CHEBI:30616"/>
        <dbReference type="ChEBI" id="CHEBI:33019"/>
        <dbReference type="ChEBI" id="CHEBI:138113"/>
        <dbReference type="EC" id="2.7.7.108"/>
    </reaction>
</comment>
<dbReference type="NCBIfam" id="NF000658">
    <property type="entry name" value="PRK00029.1"/>
    <property type="match status" value="1"/>
</dbReference>
<comment type="catalytic activity">
    <reaction evidence="8">
        <text>L-histidyl-[protein] + UTP = N(tele)-(5'-uridylyl)-L-histidyl-[protein] + diphosphate</text>
        <dbReference type="Rhea" id="RHEA:83891"/>
        <dbReference type="Rhea" id="RHEA-COMP:9745"/>
        <dbReference type="Rhea" id="RHEA-COMP:20239"/>
        <dbReference type="ChEBI" id="CHEBI:29979"/>
        <dbReference type="ChEBI" id="CHEBI:33019"/>
        <dbReference type="ChEBI" id="CHEBI:46398"/>
        <dbReference type="ChEBI" id="CHEBI:233474"/>
    </reaction>
</comment>
<dbReference type="EC" id="2.7.7.108" evidence="8"/>
<dbReference type="GO" id="GO:0000287">
    <property type="term" value="F:magnesium ion binding"/>
    <property type="evidence" value="ECO:0007669"/>
    <property type="project" value="UniProtKB-UniRule"/>
</dbReference>
<comment type="similarity">
    <text evidence="1 8">Belongs to the SELO family.</text>
</comment>
<gene>
    <name evidence="8" type="primary">ydiU</name>
    <name evidence="8" type="synonym">selO</name>
    <name evidence="9" type="ORF">WPS_01800</name>
</gene>
<keyword evidence="4 8" id="KW-0479">Metal-binding</keyword>
<evidence type="ECO:0000256" key="1">
    <source>
        <dbReference type="ARBA" id="ARBA00009747"/>
    </source>
</evidence>
<comment type="catalytic activity">
    <reaction evidence="8">
        <text>L-tyrosyl-[protein] + UTP = O-(5'-uridylyl)-L-tyrosyl-[protein] + diphosphate</text>
        <dbReference type="Rhea" id="RHEA:83887"/>
        <dbReference type="Rhea" id="RHEA-COMP:10136"/>
        <dbReference type="Rhea" id="RHEA-COMP:20238"/>
        <dbReference type="ChEBI" id="CHEBI:33019"/>
        <dbReference type="ChEBI" id="CHEBI:46398"/>
        <dbReference type="ChEBI" id="CHEBI:46858"/>
        <dbReference type="ChEBI" id="CHEBI:90602"/>
    </reaction>
</comment>
<dbReference type="KEGG" id="vab:WPS_01800"/>
<keyword evidence="7 8" id="KW-0460">Magnesium</keyword>
<feature type="binding site" evidence="8">
    <location>
        <position position="129"/>
    </location>
    <ligand>
        <name>ATP</name>
        <dbReference type="ChEBI" id="CHEBI:30616"/>
    </ligand>
</feature>
<feature type="binding site" evidence="8">
    <location>
        <position position="100"/>
    </location>
    <ligand>
        <name>ATP</name>
        <dbReference type="ChEBI" id="CHEBI:30616"/>
    </ligand>
</feature>
<sequence>MAIAAQPDRTLEELPFSNSFAALGEPFAERRTPAGLPDARLVAWSPAAAELIALRSSEVERPEFVALVSGNAIVRGMEPVASIYGGHQFGVWAGQLGDGRAILLGETAGPWELQIKGAGMTAFSRGADGRAVIRSTVREFLASEAMDALGVPTTRALAMTAGSEPVLRERVERAATVIRLAPSFLRFGSFEIFHYRDRRAEVRRLADYAVERFFPAAAALDGAARYARFFASVVERTAVLMAHWQAVGFAHGVMNTDNFSILGLTLDYGPYGFIEAYDPGFICNHTDSLGRYAFDRQPTIGLWNCYALAQSLSTLIAEDERTAILATYEPAFWDAYATLLVAKLGLADSVDARRLLPDLLELLAARRVDWTRFWRALSHDDARALALTADDETSRAWFARYAALSAADARGDDLRHAAMRAVNPKYVLRNWVAQQAIEACEAGDDTVVRAVYDVLRAPFDEHPEHAAWAQPAPPEYAHLSVSCSS</sequence>
<dbReference type="RefSeq" id="WP_317995990.1">
    <property type="nucleotide sequence ID" value="NZ_AP025523.1"/>
</dbReference>
<keyword evidence="3 8" id="KW-0548">Nucleotidyltransferase</keyword>
<keyword evidence="2 8" id="KW-0808">Transferase</keyword>
<dbReference type="HAMAP" id="MF_00692">
    <property type="entry name" value="SelO"/>
    <property type="match status" value="1"/>
</dbReference>
<dbReference type="PANTHER" id="PTHR32057">
    <property type="entry name" value="PROTEIN ADENYLYLTRANSFERASE SELO, MITOCHONDRIAL"/>
    <property type="match status" value="1"/>
</dbReference>
<feature type="active site" description="Proton acceptor" evidence="8">
    <location>
        <position position="257"/>
    </location>
</feature>
<organism evidence="9 10">
    <name type="scientific">Vulcanimicrobium alpinum</name>
    <dbReference type="NCBI Taxonomy" id="3016050"/>
    <lineage>
        <taxon>Bacteria</taxon>
        <taxon>Bacillati</taxon>
        <taxon>Vulcanimicrobiota</taxon>
        <taxon>Vulcanimicrobiia</taxon>
        <taxon>Vulcanimicrobiales</taxon>
        <taxon>Vulcanimicrobiaceae</taxon>
        <taxon>Vulcanimicrobium</taxon>
    </lineage>
</organism>
<dbReference type="EC" id="2.7.7.-" evidence="8"/>
<protein>
    <recommendedName>
        <fullName evidence="8">Protein nucleotidyltransferase YdiU</fullName>
        <ecNumber evidence="8">2.7.7.-</ecNumber>
    </recommendedName>
    <alternativeName>
        <fullName evidence="8">Protein adenylyltransferase YdiU</fullName>
        <ecNumber evidence="8">2.7.7.108</ecNumber>
    </alternativeName>
    <alternativeName>
        <fullName evidence="8">Protein uridylyltransferase YdiU</fullName>
        <ecNumber evidence="8">2.7.7.-</ecNumber>
    </alternativeName>
</protein>
<feature type="binding site" evidence="8">
    <location>
        <position position="97"/>
    </location>
    <ligand>
        <name>ATP</name>
        <dbReference type="ChEBI" id="CHEBI:30616"/>
    </ligand>
</feature>
<comment type="catalytic activity">
    <reaction evidence="8">
        <text>L-tyrosyl-[protein] + ATP = O-(5'-adenylyl)-L-tyrosyl-[protein] + diphosphate</text>
        <dbReference type="Rhea" id="RHEA:54288"/>
        <dbReference type="Rhea" id="RHEA-COMP:10136"/>
        <dbReference type="Rhea" id="RHEA-COMP:13846"/>
        <dbReference type="ChEBI" id="CHEBI:30616"/>
        <dbReference type="ChEBI" id="CHEBI:33019"/>
        <dbReference type="ChEBI" id="CHEBI:46858"/>
        <dbReference type="ChEBI" id="CHEBI:83624"/>
        <dbReference type="EC" id="2.7.7.108"/>
    </reaction>
</comment>
<dbReference type="Pfam" id="PF02696">
    <property type="entry name" value="SelO"/>
    <property type="match status" value="1"/>
</dbReference>
<dbReference type="GO" id="GO:0070733">
    <property type="term" value="F:AMPylase activity"/>
    <property type="evidence" value="ECO:0007669"/>
    <property type="project" value="UniProtKB-EC"/>
</dbReference>
<dbReference type="GO" id="GO:0005524">
    <property type="term" value="F:ATP binding"/>
    <property type="evidence" value="ECO:0007669"/>
    <property type="project" value="UniProtKB-UniRule"/>
</dbReference>
<comment type="catalytic activity">
    <reaction evidence="8">
        <text>L-seryl-[protein] + ATP = 3-O-(5'-adenylyl)-L-seryl-[protein] + diphosphate</text>
        <dbReference type="Rhea" id="RHEA:58120"/>
        <dbReference type="Rhea" id="RHEA-COMP:9863"/>
        <dbReference type="Rhea" id="RHEA-COMP:15073"/>
        <dbReference type="ChEBI" id="CHEBI:29999"/>
        <dbReference type="ChEBI" id="CHEBI:30616"/>
        <dbReference type="ChEBI" id="CHEBI:33019"/>
        <dbReference type="ChEBI" id="CHEBI:142516"/>
        <dbReference type="EC" id="2.7.7.108"/>
    </reaction>
</comment>